<keyword evidence="2" id="KW-0378">Hydrolase</keyword>
<evidence type="ECO:0000256" key="4">
    <source>
        <dbReference type="SAM" id="MobiDB-lite"/>
    </source>
</evidence>
<dbReference type="InterPro" id="IPR049730">
    <property type="entry name" value="SNF2/RAD54-like_C"/>
</dbReference>
<organism evidence="6 7">
    <name type="scientific">Sporothrix bragantina</name>
    <dbReference type="NCBI Taxonomy" id="671064"/>
    <lineage>
        <taxon>Eukaryota</taxon>
        <taxon>Fungi</taxon>
        <taxon>Dikarya</taxon>
        <taxon>Ascomycota</taxon>
        <taxon>Pezizomycotina</taxon>
        <taxon>Sordariomycetes</taxon>
        <taxon>Sordariomycetidae</taxon>
        <taxon>Ophiostomatales</taxon>
        <taxon>Ophiostomataceae</taxon>
        <taxon>Sporothrix</taxon>
    </lineage>
</organism>
<dbReference type="Pfam" id="PF00271">
    <property type="entry name" value="Helicase_C"/>
    <property type="match status" value="1"/>
</dbReference>
<evidence type="ECO:0000313" key="7">
    <source>
        <dbReference type="Proteomes" id="UP001642406"/>
    </source>
</evidence>
<reference evidence="6 7" key="1">
    <citation type="submission" date="2024-01" db="EMBL/GenBank/DDBJ databases">
        <authorList>
            <person name="Allen C."/>
            <person name="Tagirdzhanova G."/>
        </authorList>
    </citation>
    <scope>NUCLEOTIDE SEQUENCE [LARGE SCALE GENOMIC DNA]</scope>
</reference>
<name>A0ABP0CVN3_9PEZI</name>
<dbReference type="InterPro" id="IPR001650">
    <property type="entry name" value="Helicase_C-like"/>
</dbReference>
<evidence type="ECO:0000259" key="5">
    <source>
        <dbReference type="SMART" id="SM00490"/>
    </source>
</evidence>
<feature type="region of interest" description="Disordered" evidence="4">
    <location>
        <begin position="772"/>
        <end position="901"/>
    </location>
</feature>
<dbReference type="InterPro" id="IPR027417">
    <property type="entry name" value="P-loop_NTPase"/>
</dbReference>
<dbReference type="InterPro" id="IPR000330">
    <property type="entry name" value="SNF2_N"/>
</dbReference>
<feature type="compositionally biased region" description="Acidic residues" evidence="4">
    <location>
        <begin position="807"/>
        <end position="819"/>
    </location>
</feature>
<feature type="compositionally biased region" description="Basic and acidic residues" evidence="4">
    <location>
        <begin position="342"/>
        <end position="354"/>
    </location>
</feature>
<dbReference type="Pfam" id="PF00176">
    <property type="entry name" value="SNF2-rel_dom"/>
    <property type="match status" value="1"/>
</dbReference>
<dbReference type="SUPFAM" id="SSF52540">
    <property type="entry name" value="P-loop containing nucleoside triphosphate hydrolases"/>
    <property type="match status" value="1"/>
</dbReference>
<evidence type="ECO:0000256" key="1">
    <source>
        <dbReference type="ARBA" id="ARBA00022741"/>
    </source>
</evidence>
<dbReference type="Proteomes" id="UP001642406">
    <property type="component" value="Unassembled WGS sequence"/>
</dbReference>
<sequence length="901" mass="101198">MRMVNETENIYASYDACLKATYTTPSSDYKTVSVREQDRGFGNPVFKAHQLIDGPDNCVDEQPHVLCAECDGPEAGFEDENDEEPMPEASVENGTFKTRILQEANFNVMVLDECQRLRSADSRATWMAMKLKKRFVLFLSATPFMNSLQDTEGLFTVTARHARLDFPVEDDCDLVRGLLEDNFDKLKDFRGFGRLFDKRRLKEFPGLARAEKVFDMVPTHKLWWLNPQLMMKARRLVDETTFAQKLVAKALKGLQLRRSMHTPLTLPSGETVVPGADIPVHRIRLCIVSHPDENHRKTQAMICNQRYQQLTHAGSHAYSQAVEELVQCIKSSGTTRSRRERAHKDSSVDIKDGDDSGDDMDTTVDKTHISSSEKDATSPKDDSDGEFMPDDEGNDGSSEDDDNDDDFDEEISKMKPRTKSGLIKQNLLAHSYRSAVLVSLDLNYAMLLHKCSSKTAMLGVQHAEEMRQDLPGSGLRWLIRHTMYNTPGEWIPTNPIHRVVEMCRTSPVYSQLVAIAIRLFRQKKRFIVMVEQVFAQEVVVQILTELGLEVESIRASHRPFERLTAVRRFNNPDERVDALVTSMAVSCFGLNLHNACHHGIVIQLSWFFTNLHQTFGRLVRLGQRESVEWTLIKADNTYANVQEARVCNQCATQILSGIPLAAYVIGNAARLVVFEAIKAFWGQPFNRLAWSVRRPQSVADFESDTYARLGHFLTHIAECVVVDNNLSAPVVEKFNNTFDDLYHMWSAAGKPVQITAKEFLLLNDPFQALGDEPAGLNTVTPDNGVDDNAEEENQSAMSEKASSDSGEGSDAESTDDSEVELVIPGWTKQEEGTGSTMTTAFPHGDTNTHQSDSATSSAEQSNPMPMFTCKENDAATMGAKRNRNESGTSIKQREGKRKRRS</sequence>
<feature type="compositionally biased region" description="Polar residues" evidence="4">
    <location>
        <begin position="832"/>
        <end position="863"/>
    </location>
</feature>
<evidence type="ECO:0000313" key="6">
    <source>
        <dbReference type="EMBL" id="CAK7236179.1"/>
    </source>
</evidence>
<keyword evidence="7" id="KW-1185">Reference proteome</keyword>
<dbReference type="PANTHER" id="PTHR10799">
    <property type="entry name" value="SNF2/RAD54 HELICASE FAMILY"/>
    <property type="match status" value="1"/>
</dbReference>
<feature type="compositionally biased region" description="Acidic residues" evidence="4">
    <location>
        <begin position="383"/>
        <end position="409"/>
    </location>
</feature>
<evidence type="ECO:0000256" key="2">
    <source>
        <dbReference type="ARBA" id="ARBA00022801"/>
    </source>
</evidence>
<feature type="region of interest" description="Disordered" evidence="4">
    <location>
        <begin position="332"/>
        <end position="416"/>
    </location>
</feature>
<proteinExistence type="predicted"/>
<dbReference type="Gene3D" id="3.40.50.10810">
    <property type="entry name" value="Tandem AAA-ATPase domain"/>
    <property type="match status" value="1"/>
</dbReference>
<accession>A0ABP0CVN3</accession>
<keyword evidence="3" id="KW-0067">ATP-binding</keyword>
<dbReference type="EMBL" id="CAWUHC010000154">
    <property type="protein sequence ID" value="CAK7236179.1"/>
    <property type="molecule type" value="Genomic_DNA"/>
</dbReference>
<dbReference type="SMART" id="SM00490">
    <property type="entry name" value="HELICc"/>
    <property type="match status" value="1"/>
</dbReference>
<dbReference type="CDD" id="cd18793">
    <property type="entry name" value="SF2_C_SNF"/>
    <property type="match status" value="1"/>
</dbReference>
<feature type="compositionally biased region" description="Acidic residues" evidence="4">
    <location>
        <begin position="784"/>
        <end position="793"/>
    </location>
</feature>
<protein>
    <recommendedName>
        <fullName evidence="5">Helicase C-terminal domain-containing protein</fullName>
    </recommendedName>
</protein>
<dbReference type="InterPro" id="IPR038718">
    <property type="entry name" value="SNF2-like_sf"/>
</dbReference>
<dbReference type="Gene3D" id="3.40.50.300">
    <property type="entry name" value="P-loop containing nucleotide triphosphate hydrolases"/>
    <property type="match status" value="1"/>
</dbReference>
<gene>
    <name evidence="6" type="ORF">SBRCBS47491_009548</name>
</gene>
<evidence type="ECO:0000256" key="3">
    <source>
        <dbReference type="ARBA" id="ARBA00022840"/>
    </source>
</evidence>
<keyword evidence="1" id="KW-0547">Nucleotide-binding</keyword>
<feature type="compositionally biased region" description="Basic and acidic residues" evidence="4">
    <location>
        <begin position="363"/>
        <end position="382"/>
    </location>
</feature>
<feature type="domain" description="Helicase C-terminal" evidence="5">
    <location>
        <begin position="537"/>
        <end position="622"/>
    </location>
</feature>
<comment type="caution">
    <text evidence="6">The sequence shown here is derived from an EMBL/GenBank/DDBJ whole genome shotgun (WGS) entry which is preliminary data.</text>
</comment>